<comment type="caution">
    <text evidence="2">The sequence shown here is derived from an EMBL/GenBank/DDBJ whole genome shotgun (WGS) entry which is preliminary data.</text>
</comment>
<feature type="region of interest" description="Disordered" evidence="1">
    <location>
        <begin position="56"/>
        <end position="91"/>
    </location>
</feature>
<evidence type="ECO:0000256" key="1">
    <source>
        <dbReference type="SAM" id="MobiDB-lite"/>
    </source>
</evidence>
<dbReference type="Proteomes" id="UP000310189">
    <property type="component" value="Unassembled WGS sequence"/>
</dbReference>
<reference evidence="2 3" key="1">
    <citation type="submission" date="2019-03" db="EMBL/GenBank/DDBJ databases">
        <title>Sequencing 23 genomes of Wallemia ichthyophaga.</title>
        <authorList>
            <person name="Gostincar C."/>
        </authorList>
    </citation>
    <scope>NUCLEOTIDE SEQUENCE [LARGE SCALE GENOMIC DNA]</scope>
    <source>
        <strain evidence="2 3">EXF-5753</strain>
    </source>
</reference>
<dbReference type="AlphaFoldDB" id="A0A4T0FH09"/>
<feature type="compositionally biased region" description="Low complexity" evidence="1">
    <location>
        <begin position="66"/>
        <end position="91"/>
    </location>
</feature>
<evidence type="ECO:0000313" key="3">
    <source>
        <dbReference type="Proteomes" id="UP000310189"/>
    </source>
</evidence>
<sequence length="91" mass="10425">MCKHNYNHPDPEYRRRQAEVFKQNTDLFFGVIGSKDLPDEPKRTYKGYKLLKGDDYEEGEPLLNTSHKSSGSSSSYSHHAHSTSASAHQRK</sequence>
<evidence type="ECO:0000313" key="2">
    <source>
        <dbReference type="EMBL" id="TIA87210.1"/>
    </source>
</evidence>
<dbReference type="OrthoDB" id="10412416at2759"/>
<organism evidence="2 3">
    <name type="scientific">Wallemia hederae</name>
    <dbReference type="NCBI Taxonomy" id="1540922"/>
    <lineage>
        <taxon>Eukaryota</taxon>
        <taxon>Fungi</taxon>
        <taxon>Dikarya</taxon>
        <taxon>Basidiomycota</taxon>
        <taxon>Wallemiomycotina</taxon>
        <taxon>Wallemiomycetes</taxon>
        <taxon>Wallemiales</taxon>
        <taxon>Wallemiaceae</taxon>
        <taxon>Wallemia</taxon>
    </lineage>
</organism>
<proteinExistence type="predicted"/>
<dbReference type="EMBL" id="SPNW01000061">
    <property type="protein sequence ID" value="TIA87210.1"/>
    <property type="molecule type" value="Genomic_DNA"/>
</dbReference>
<name>A0A4T0FH09_9BASI</name>
<protein>
    <submittedName>
        <fullName evidence="2">Uncharacterized protein</fullName>
    </submittedName>
</protein>
<accession>A0A4T0FH09</accession>
<gene>
    <name evidence="2" type="ORF">E3P99_03314</name>
</gene>
<keyword evidence="3" id="KW-1185">Reference proteome</keyword>